<proteinExistence type="predicted"/>
<comment type="caution">
    <text evidence="1">The sequence shown here is derived from an EMBL/GenBank/DDBJ whole genome shotgun (WGS) entry which is preliminary data.</text>
</comment>
<reference evidence="1" key="1">
    <citation type="submission" date="2019-08" db="EMBL/GenBank/DDBJ databases">
        <authorList>
            <person name="Kucharzyk K."/>
            <person name="Murdoch R.W."/>
            <person name="Higgins S."/>
            <person name="Loffler F."/>
        </authorList>
    </citation>
    <scope>NUCLEOTIDE SEQUENCE</scope>
</reference>
<evidence type="ECO:0000313" key="1">
    <source>
        <dbReference type="EMBL" id="MPN52233.1"/>
    </source>
</evidence>
<dbReference type="AlphaFoldDB" id="A0A645IYD5"/>
<protein>
    <submittedName>
        <fullName evidence="1">Uncharacterized protein</fullName>
    </submittedName>
</protein>
<name>A0A645IYD5_9ZZZZ</name>
<organism evidence="1">
    <name type="scientific">bioreactor metagenome</name>
    <dbReference type="NCBI Taxonomy" id="1076179"/>
    <lineage>
        <taxon>unclassified sequences</taxon>
        <taxon>metagenomes</taxon>
        <taxon>ecological metagenomes</taxon>
    </lineage>
</organism>
<dbReference type="EMBL" id="VSSQ01118137">
    <property type="protein sequence ID" value="MPN52233.1"/>
    <property type="molecule type" value="Genomic_DNA"/>
</dbReference>
<accession>A0A645IYD5</accession>
<gene>
    <name evidence="1" type="ORF">SDC9_199889</name>
</gene>
<sequence length="109" mass="11910">MFTCRYLCLSYVVLGARSCGGKVLYHFICNCAVYVGSISRYPYRQVHYHGLLGEGYVQEGLVHMVGFVGCVVAFVGGAISKPGENHTAVTGVKGHDLILLTRKYGKGYK</sequence>